<evidence type="ECO:0000313" key="5">
    <source>
        <dbReference type="EMBL" id="SMF48049.1"/>
    </source>
</evidence>
<sequence length="133" mass="14426">MQGTVCELVKAGPAMQVAAIRQGLSTADLAAVQEDLGLPLEELCVVIGVAERTFTRQLTKEGRLDSAASERLLRLVTLVGEMQTALGSKERAVEWLTCHHDELECRPITLVDTAIGTAQVRRIIRAIEHGLPV</sequence>
<dbReference type="Pfam" id="PF09722">
    <property type="entry name" value="Xre_MbcA_ParS_C"/>
    <property type="match status" value="1"/>
</dbReference>
<evidence type="ECO:0000313" key="3">
    <source>
        <dbReference type="EMBL" id="SMF23704.1"/>
    </source>
</evidence>
<evidence type="ECO:0000259" key="2">
    <source>
        <dbReference type="Pfam" id="PF20432"/>
    </source>
</evidence>
<dbReference type="AlphaFoldDB" id="A0A1Y6CCQ3"/>
<accession>A0A1Y6CCQ3</accession>
<reference evidence="6" key="2">
    <citation type="submission" date="2017-04" db="EMBL/GenBank/DDBJ databases">
        <authorList>
            <person name="Varghese N."/>
            <person name="Submissions S."/>
        </authorList>
    </citation>
    <scope>NUCLEOTIDE SEQUENCE [LARGE SCALE GENOMIC DNA]</scope>
    <source>
        <strain evidence="6">DSM 22618</strain>
    </source>
</reference>
<dbReference type="GO" id="GO:0003677">
    <property type="term" value="F:DNA binding"/>
    <property type="evidence" value="ECO:0007669"/>
    <property type="project" value="InterPro"/>
</dbReference>
<evidence type="ECO:0000259" key="1">
    <source>
        <dbReference type="Pfam" id="PF09722"/>
    </source>
</evidence>
<feature type="domain" description="Antitoxin Xre/MbcA/ParS-like toxin-binding" evidence="1">
    <location>
        <begin position="86"/>
        <end position="130"/>
    </location>
</feature>
<organism evidence="5 6">
    <name type="scientific">Pseudogulbenkiania subflava DSM 22618</name>
    <dbReference type="NCBI Taxonomy" id="1123014"/>
    <lineage>
        <taxon>Bacteria</taxon>
        <taxon>Pseudomonadati</taxon>
        <taxon>Pseudomonadota</taxon>
        <taxon>Betaproteobacteria</taxon>
        <taxon>Neisseriales</taxon>
        <taxon>Chromobacteriaceae</taxon>
        <taxon>Pseudogulbenkiania</taxon>
    </lineage>
</organism>
<dbReference type="InterPro" id="IPR024467">
    <property type="entry name" value="Xre/MbcA/ParS-like_toxin-bd"/>
</dbReference>
<evidence type="ECO:0000313" key="4">
    <source>
        <dbReference type="EMBL" id="SMF33050.1"/>
    </source>
</evidence>
<name>A0A1Y6CCQ3_9NEIS</name>
<evidence type="ECO:0000313" key="6">
    <source>
        <dbReference type="Proteomes" id="UP000192920"/>
    </source>
</evidence>
<dbReference type="STRING" id="1123014.SAMN02745746_02072"/>
<dbReference type="EMBL" id="FXAG01000024">
    <property type="protein sequence ID" value="SMF48049.1"/>
    <property type="molecule type" value="Genomic_DNA"/>
</dbReference>
<dbReference type="Proteomes" id="UP000192920">
    <property type="component" value="Unassembled WGS sequence"/>
</dbReference>
<protein>
    <submittedName>
        <fullName evidence="5">Putative toxin-antitoxin system antitoxin component, TIGR02293 family</fullName>
    </submittedName>
</protein>
<dbReference type="RefSeq" id="WP_085276334.1">
    <property type="nucleotide sequence ID" value="NZ_FXAG01000009.1"/>
</dbReference>
<dbReference type="EMBL" id="FXAG01000014">
    <property type="protein sequence ID" value="SMF33050.1"/>
    <property type="molecule type" value="Genomic_DNA"/>
</dbReference>
<keyword evidence="6" id="KW-1185">Reference proteome</keyword>
<dbReference type="InterPro" id="IPR046847">
    <property type="entry name" value="Xre-like_HTH"/>
</dbReference>
<dbReference type="Pfam" id="PF20432">
    <property type="entry name" value="Xre-like-HTH"/>
    <property type="match status" value="1"/>
</dbReference>
<gene>
    <name evidence="3" type="ORF">SAMN02745746_02072</name>
    <name evidence="4" type="ORF">SAMN02745746_02620</name>
    <name evidence="5" type="ORF">SAMN02745746_03549</name>
</gene>
<proteinExistence type="predicted"/>
<feature type="domain" description="Antitoxin Xre-like helix-turn-helix" evidence="2">
    <location>
        <begin position="16"/>
        <end position="76"/>
    </location>
</feature>
<reference evidence="5" key="1">
    <citation type="submission" date="2017-04" db="EMBL/GenBank/DDBJ databases">
        <authorList>
            <person name="Afonso C.L."/>
            <person name="Miller P.J."/>
            <person name="Scott M.A."/>
            <person name="Spackman E."/>
            <person name="Goraichik I."/>
            <person name="Dimitrov K.M."/>
            <person name="Suarez D.L."/>
            <person name="Swayne D.E."/>
        </authorList>
    </citation>
    <scope>NUCLEOTIDE SEQUENCE [LARGE SCALE GENOMIC DNA]</scope>
    <source>
        <strain evidence="5">DSM 22618</strain>
    </source>
</reference>
<dbReference type="EMBL" id="FXAG01000009">
    <property type="protein sequence ID" value="SMF23704.1"/>
    <property type="molecule type" value="Genomic_DNA"/>
</dbReference>